<feature type="transmembrane region" description="Helical" evidence="1">
    <location>
        <begin position="89"/>
        <end position="113"/>
    </location>
</feature>
<keyword evidence="3" id="KW-1185">Reference proteome</keyword>
<dbReference type="Proteomes" id="UP001302978">
    <property type="component" value="Chromosome"/>
</dbReference>
<feature type="transmembrane region" description="Helical" evidence="1">
    <location>
        <begin position="267"/>
        <end position="289"/>
    </location>
</feature>
<accession>A0AA96UZH3</accession>
<dbReference type="GeneID" id="85195303"/>
<feature type="transmembrane region" description="Helical" evidence="1">
    <location>
        <begin position="183"/>
        <end position="205"/>
    </location>
</feature>
<protein>
    <recommendedName>
        <fullName evidence="4">DUF63 family protein</fullName>
    </recommendedName>
</protein>
<dbReference type="PANTHER" id="PTHR40700">
    <property type="entry name" value="HYPOTHETICAL MEMBRANE PROTEIN, CONSERVED, DUF63 FAMILY"/>
    <property type="match status" value="1"/>
</dbReference>
<feature type="transmembrane region" description="Helical" evidence="1">
    <location>
        <begin position="125"/>
        <end position="144"/>
    </location>
</feature>
<gene>
    <name evidence="2" type="ORF">MmiHf6_07810</name>
</gene>
<dbReference type="AlphaFoldDB" id="A0AA96UZH3"/>
<proteinExistence type="predicted"/>
<name>A0AA96UZH3_9EURY</name>
<organism evidence="2 3">
    <name type="scientific">Methanimicrococcus hongohii</name>
    <dbReference type="NCBI Taxonomy" id="3028295"/>
    <lineage>
        <taxon>Archaea</taxon>
        <taxon>Methanobacteriati</taxon>
        <taxon>Methanobacteriota</taxon>
        <taxon>Stenosarchaea group</taxon>
        <taxon>Methanomicrobia</taxon>
        <taxon>Methanosarcinales</taxon>
        <taxon>Methanosarcinaceae</taxon>
        <taxon>Methanimicrococcus</taxon>
    </lineage>
</organism>
<evidence type="ECO:0000256" key="1">
    <source>
        <dbReference type="SAM" id="Phobius"/>
    </source>
</evidence>
<dbReference type="RefSeq" id="WP_316558498.1">
    <property type="nucleotide sequence ID" value="NZ_CP131059.1"/>
</dbReference>
<keyword evidence="1" id="KW-0472">Membrane</keyword>
<dbReference type="EMBL" id="CP131059">
    <property type="protein sequence ID" value="WNY23474.1"/>
    <property type="molecule type" value="Genomic_DNA"/>
</dbReference>
<reference evidence="2 3" key="1">
    <citation type="submission" date="2023-07" db="EMBL/GenBank/DDBJ databases">
        <title>Closed genoem sequence of Methanomicrococcus sp. Hf6.</title>
        <authorList>
            <person name="Poehlein A."/>
            <person name="Protasov E."/>
            <person name="Platt K."/>
            <person name="Reeh H."/>
            <person name="Daniel R."/>
            <person name="Brune A."/>
        </authorList>
    </citation>
    <scope>NUCLEOTIDE SEQUENCE [LARGE SCALE GENOMIC DNA]</scope>
    <source>
        <strain evidence="2 3">Hf6</strain>
    </source>
</reference>
<dbReference type="KEGG" id="mehf:MmiHf6_07810"/>
<sequence>MSFIDSVIAFIQTYYIDPIITDSGYNIFNTVTWAIILGIAVYLLITALQKMNIKIDAKSLAATLPFVIAGASLRVVADTGTISPPYSYILITPNIYFFVFLLTAACLGVSLLLQKYKAVKSFHLPYALMGCLFILIVYFILFSVGTVANWWVPFAVAIIGIGAAAIVGIVAKKAGSALFSDKMNLMILASHLMDATSTVIGIEVFGYVEKHVVPAYLIELTGTALIMYPLKLIIFFLVVYMLDVVLEKAMAGESDKEKGQMGQIKNAIKFVIIILGLAPGIRNSIRLFFGI</sequence>
<feature type="transmembrane region" description="Helical" evidence="1">
    <location>
        <begin position="225"/>
        <end position="246"/>
    </location>
</feature>
<dbReference type="InterPro" id="IPR002749">
    <property type="entry name" value="DUF63"/>
</dbReference>
<evidence type="ECO:0000313" key="2">
    <source>
        <dbReference type="EMBL" id="WNY23474.1"/>
    </source>
</evidence>
<keyword evidence="1" id="KW-0812">Transmembrane</keyword>
<keyword evidence="1" id="KW-1133">Transmembrane helix</keyword>
<evidence type="ECO:0000313" key="3">
    <source>
        <dbReference type="Proteomes" id="UP001302978"/>
    </source>
</evidence>
<feature type="transmembrane region" description="Helical" evidence="1">
    <location>
        <begin position="27"/>
        <end position="48"/>
    </location>
</feature>
<feature type="transmembrane region" description="Helical" evidence="1">
    <location>
        <begin position="60"/>
        <end position="77"/>
    </location>
</feature>
<feature type="transmembrane region" description="Helical" evidence="1">
    <location>
        <begin position="150"/>
        <end position="171"/>
    </location>
</feature>
<dbReference type="Pfam" id="PF01889">
    <property type="entry name" value="DUF63"/>
    <property type="match status" value="1"/>
</dbReference>
<evidence type="ECO:0008006" key="4">
    <source>
        <dbReference type="Google" id="ProtNLM"/>
    </source>
</evidence>
<dbReference type="PANTHER" id="PTHR40700:SF1">
    <property type="entry name" value="DUF63 DOMAIN-CONTAINING PROTEIN"/>
    <property type="match status" value="1"/>
</dbReference>